<evidence type="ECO:0000256" key="1">
    <source>
        <dbReference type="SAM" id="MobiDB-lite"/>
    </source>
</evidence>
<keyword evidence="5" id="KW-1185">Reference proteome</keyword>
<dbReference type="PANTHER" id="PTHR12019:SF9">
    <property type="entry name" value="THYMOPOIETIN"/>
    <property type="match status" value="1"/>
</dbReference>
<dbReference type="FunFam" id="1.10.720.40:FF:000001">
    <property type="entry name" value="LEM domain containing 2, isoform CRA_a"/>
    <property type="match status" value="1"/>
</dbReference>
<keyword evidence="2" id="KW-1133">Transmembrane helix</keyword>
<dbReference type="Pfam" id="PF03020">
    <property type="entry name" value="LEM"/>
    <property type="match status" value="1"/>
</dbReference>
<dbReference type="InterPro" id="IPR011015">
    <property type="entry name" value="LEM/LEM-like_dom_sf"/>
</dbReference>
<feature type="non-terminal residue" evidence="4">
    <location>
        <position position="1"/>
    </location>
</feature>
<dbReference type="Proteomes" id="UP001432322">
    <property type="component" value="Unassembled WGS sequence"/>
</dbReference>
<dbReference type="InterPro" id="IPR003887">
    <property type="entry name" value="LEM_dom"/>
</dbReference>
<accession>A0AAV5VBA9</accession>
<reference evidence="4" key="1">
    <citation type="submission" date="2023-10" db="EMBL/GenBank/DDBJ databases">
        <title>Genome assembly of Pristionchus species.</title>
        <authorList>
            <person name="Yoshida K."/>
            <person name="Sommer R.J."/>
        </authorList>
    </citation>
    <scope>NUCLEOTIDE SEQUENCE</scope>
    <source>
        <strain evidence="4">RS5133</strain>
    </source>
</reference>
<keyword evidence="2" id="KW-0472">Membrane</keyword>
<keyword evidence="2" id="KW-0812">Transmembrane</keyword>
<dbReference type="SUPFAM" id="SSF63451">
    <property type="entry name" value="LEM domain"/>
    <property type="match status" value="1"/>
</dbReference>
<feature type="transmembrane region" description="Helical" evidence="2">
    <location>
        <begin position="156"/>
        <end position="174"/>
    </location>
</feature>
<dbReference type="CDD" id="cd12934">
    <property type="entry name" value="LEM"/>
    <property type="match status" value="1"/>
</dbReference>
<dbReference type="Gene3D" id="1.10.720.40">
    <property type="match status" value="1"/>
</dbReference>
<gene>
    <name evidence="4" type="ORF">PFISCL1PPCAC_8254</name>
</gene>
<evidence type="ECO:0000256" key="2">
    <source>
        <dbReference type="SAM" id="Phobius"/>
    </source>
</evidence>
<name>A0AAV5VBA9_9BILA</name>
<dbReference type="PANTHER" id="PTHR12019">
    <property type="entry name" value="LAMINA-ASSOCIATED POLYPEPTIDE THYMOPOIETIN"/>
    <property type="match status" value="1"/>
</dbReference>
<organism evidence="4 5">
    <name type="scientific">Pristionchus fissidentatus</name>
    <dbReference type="NCBI Taxonomy" id="1538716"/>
    <lineage>
        <taxon>Eukaryota</taxon>
        <taxon>Metazoa</taxon>
        <taxon>Ecdysozoa</taxon>
        <taxon>Nematoda</taxon>
        <taxon>Chromadorea</taxon>
        <taxon>Rhabditida</taxon>
        <taxon>Rhabditina</taxon>
        <taxon>Diplogasteromorpha</taxon>
        <taxon>Diplogasteroidea</taxon>
        <taxon>Neodiplogasteridae</taxon>
        <taxon>Pristionchus</taxon>
    </lineage>
</organism>
<dbReference type="SMART" id="SM00540">
    <property type="entry name" value="LEM"/>
    <property type="match status" value="1"/>
</dbReference>
<dbReference type="AlphaFoldDB" id="A0AAV5VBA9"/>
<evidence type="ECO:0000313" key="4">
    <source>
        <dbReference type="EMBL" id="GMT16957.1"/>
    </source>
</evidence>
<dbReference type="EMBL" id="BTSY01000002">
    <property type="protein sequence ID" value="GMT16957.1"/>
    <property type="molecule type" value="Genomic_DNA"/>
</dbReference>
<feature type="domain" description="LEM" evidence="3">
    <location>
        <begin position="8"/>
        <end position="52"/>
    </location>
</feature>
<protein>
    <recommendedName>
        <fullName evidence="3">LEM domain-containing protein</fullName>
    </recommendedName>
</protein>
<proteinExistence type="predicted"/>
<comment type="caution">
    <text evidence="4">The sequence shown here is derived from an EMBL/GenBank/DDBJ whole genome shotgun (WGS) entry which is preliminary data.</text>
</comment>
<dbReference type="InterPro" id="IPR051656">
    <property type="entry name" value="LEM_domain"/>
</dbReference>
<dbReference type="PROSITE" id="PS50954">
    <property type="entry name" value="LEM"/>
    <property type="match status" value="1"/>
</dbReference>
<evidence type="ECO:0000259" key="3">
    <source>
        <dbReference type="PROSITE" id="PS50954"/>
    </source>
</evidence>
<sequence length="189" mass="20581">VSTNQYTMVDVATLSNDELRTLLIEHGKSVGPVGPSTRKLYEKQLVKLMAGGADTSILNNSSTSIPDELVARTPSPTRVKPTAAARAASAAAAARKEDFAPSSDEERGEESMRYLDEEEQEEYRRQLSPNGSSSPIFKNGLAYEVEQKKRGGVSTIALVAALTLLAIFTVFLLMRSLDMDGETFNHEEL</sequence>
<evidence type="ECO:0000313" key="5">
    <source>
        <dbReference type="Proteomes" id="UP001432322"/>
    </source>
</evidence>
<feature type="region of interest" description="Disordered" evidence="1">
    <location>
        <begin position="94"/>
        <end position="131"/>
    </location>
</feature>